<dbReference type="Gene3D" id="3.40.50.2300">
    <property type="match status" value="1"/>
</dbReference>
<dbReference type="PROSITE" id="PS50043">
    <property type="entry name" value="HTH_LUXR_2"/>
    <property type="match status" value="1"/>
</dbReference>
<dbReference type="Proteomes" id="UP001337681">
    <property type="component" value="Unassembled WGS sequence"/>
</dbReference>
<dbReference type="SUPFAM" id="SSF46894">
    <property type="entry name" value="C-terminal effector domain of the bipartite response regulators"/>
    <property type="match status" value="1"/>
</dbReference>
<dbReference type="SMART" id="SM00448">
    <property type="entry name" value="REC"/>
    <property type="match status" value="1"/>
</dbReference>
<dbReference type="PRINTS" id="PR00038">
    <property type="entry name" value="HTHLUXR"/>
</dbReference>
<evidence type="ECO:0000259" key="6">
    <source>
        <dbReference type="PROSITE" id="PS50043"/>
    </source>
</evidence>
<protein>
    <submittedName>
        <fullName evidence="8">Response regulator transcription factor</fullName>
    </submittedName>
</protein>
<organism evidence="8 9">
    <name type="scientific">Pedobacter flavus</name>
    <dbReference type="NCBI Taxonomy" id="3113906"/>
    <lineage>
        <taxon>Bacteria</taxon>
        <taxon>Pseudomonadati</taxon>
        <taxon>Bacteroidota</taxon>
        <taxon>Sphingobacteriia</taxon>
        <taxon>Sphingobacteriales</taxon>
        <taxon>Sphingobacteriaceae</taxon>
        <taxon>Pedobacter</taxon>
    </lineage>
</organism>
<keyword evidence="1 5" id="KW-0597">Phosphoprotein</keyword>
<dbReference type="CDD" id="cd06170">
    <property type="entry name" value="LuxR_C_like"/>
    <property type="match status" value="1"/>
</dbReference>
<evidence type="ECO:0000313" key="9">
    <source>
        <dbReference type="Proteomes" id="UP001337681"/>
    </source>
</evidence>
<evidence type="ECO:0000256" key="1">
    <source>
        <dbReference type="ARBA" id="ARBA00022553"/>
    </source>
</evidence>
<dbReference type="InterPro" id="IPR016032">
    <property type="entry name" value="Sig_transdc_resp-reg_C-effctor"/>
</dbReference>
<keyword evidence="9" id="KW-1185">Reference proteome</keyword>
<sequence>MKNLDNIKIIIADDHALINDGIKSMLSNEKNIEVIKQVFSGDKVLENLPKNIPIILLLDINMPQINSIELAKIITENYPLINIIILSMYSDNKFVQECIKLKIKGYILKNASKDKLIKGINAVFNQQPFFDEDLKSKPNSIQNDEFLKKFKLTKREIEIIRLVKENYTSQEIAAMLFLSVFTVETHRRNINLKLGIKNTVSLINFSTEQGI</sequence>
<comment type="caution">
    <text evidence="8">The sequence shown here is derived from an EMBL/GenBank/DDBJ whole genome shotgun (WGS) entry which is preliminary data.</text>
</comment>
<dbReference type="Pfam" id="PF00072">
    <property type="entry name" value="Response_reg"/>
    <property type="match status" value="1"/>
</dbReference>
<evidence type="ECO:0000256" key="3">
    <source>
        <dbReference type="ARBA" id="ARBA00023125"/>
    </source>
</evidence>
<dbReference type="InterPro" id="IPR011006">
    <property type="entry name" value="CheY-like_superfamily"/>
</dbReference>
<proteinExistence type="predicted"/>
<dbReference type="InterPro" id="IPR058245">
    <property type="entry name" value="NreC/VraR/RcsB-like_REC"/>
</dbReference>
<accession>A0ABU7H3Z4</accession>
<feature type="domain" description="Response regulatory" evidence="7">
    <location>
        <begin position="8"/>
        <end position="124"/>
    </location>
</feature>
<dbReference type="SUPFAM" id="SSF52172">
    <property type="entry name" value="CheY-like"/>
    <property type="match status" value="1"/>
</dbReference>
<dbReference type="InterPro" id="IPR001789">
    <property type="entry name" value="Sig_transdc_resp-reg_receiver"/>
</dbReference>
<dbReference type="Pfam" id="PF00196">
    <property type="entry name" value="GerE"/>
    <property type="match status" value="1"/>
</dbReference>
<keyword evidence="2" id="KW-0805">Transcription regulation</keyword>
<dbReference type="EMBL" id="JAZDQU010000002">
    <property type="protein sequence ID" value="MEE1885990.1"/>
    <property type="molecule type" value="Genomic_DNA"/>
</dbReference>
<reference evidence="8 9" key="1">
    <citation type="submission" date="2024-01" db="EMBL/GenBank/DDBJ databases">
        <title>Pedobacter sp. nov., isolated from oil-contaminated soil.</title>
        <authorList>
            <person name="Le N.T.T."/>
        </authorList>
    </citation>
    <scope>NUCLEOTIDE SEQUENCE [LARGE SCALE GENOMIC DNA]</scope>
    <source>
        <strain evidence="8 9">VNH31</strain>
    </source>
</reference>
<dbReference type="CDD" id="cd17535">
    <property type="entry name" value="REC_NarL-like"/>
    <property type="match status" value="1"/>
</dbReference>
<dbReference type="InterPro" id="IPR039420">
    <property type="entry name" value="WalR-like"/>
</dbReference>
<dbReference type="PANTHER" id="PTHR43214">
    <property type="entry name" value="TWO-COMPONENT RESPONSE REGULATOR"/>
    <property type="match status" value="1"/>
</dbReference>
<dbReference type="RefSeq" id="WP_330146878.1">
    <property type="nucleotide sequence ID" value="NZ_JAZDQU010000002.1"/>
</dbReference>
<evidence type="ECO:0000259" key="7">
    <source>
        <dbReference type="PROSITE" id="PS50110"/>
    </source>
</evidence>
<feature type="domain" description="HTH luxR-type" evidence="6">
    <location>
        <begin position="145"/>
        <end position="210"/>
    </location>
</feature>
<keyword evidence="4" id="KW-0804">Transcription</keyword>
<evidence type="ECO:0000313" key="8">
    <source>
        <dbReference type="EMBL" id="MEE1885990.1"/>
    </source>
</evidence>
<feature type="modified residue" description="4-aspartylphosphate" evidence="5">
    <location>
        <position position="59"/>
    </location>
</feature>
<evidence type="ECO:0000256" key="2">
    <source>
        <dbReference type="ARBA" id="ARBA00023015"/>
    </source>
</evidence>
<name>A0ABU7H3Z4_9SPHI</name>
<dbReference type="SMART" id="SM00421">
    <property type="entry name" value="HTH_LUXR"/>
    <property type="match status" value="1"/>
</dbReference>
<dbReference type="PANTHER" id="PTHR43214:SF41">
    <property type="entry name" value="NITRATE_NITRITE RESPONSE REGULATOR PROTEIN NARP"/>
    <property type="match status" value="1"/>
</dbReference>
<gene>
    <name evidence="8" type="ORF">VRU49_11235</name>
</gene>
<dbReference type="PROSITE" id="PS50110">
    <property type="entry name" value="RESPONSE_REGULATORY"/>
    <property type="match status" value="1"/>
</dbReference>
<keyword evidence="3" id="KW-0238">DNA-binding</keyword>
<dbReference type="InterPro" id="IPR000792">
    <property type="entry name" value="Tscrpt_reg_LuxR_C"/>
</dbReference>
<evidence type="ECO:0000256" key="5">
    <source>
        <dbReference type="PROSITE-ProRule" id="PRU00169"/>
    </source>
</evidence>
<evidence type="ECO:0000256" key="4">
    <source>
        <dbReference type="ARBA" id="ARBA00023163"/>
    </source>
</evidence>